<reference evidence="3" key="1">
    <citation type="submission" date="2016-04" db="EMBL/GenBank/DDBJ databases">
        <authorList>
            <person name="Tabuchi Yagui T.R."/>
        </authorList>
    </citation>
    <scope>NUCLEOTIDE SEQUENCE [LARGE SCALE GENOMIC DNA]</scope>
    <source>
        <strain evidence="3">NIES-26</strain>
    </source>
</reference>
<sequence>MATKSYEPLLIAEDSDEDFEILQLLMQQMQVQNPIYRFTNGDKVLDFLYQEGDYDRQFDTPRPSVILLDLNLPGTDGRDVLEQLKQDQNLKEIPIVVFTTSKNPRDIEFCYRKGANGYMIKPIDSSELEKTVQAFVDYWLAANISPHLKKHKVGIEE</sequence>
<evidence type="ECO:0000313" key="4">
    <source>
        <dbReference type="Proteomes" id="UP000252107"/>
    </source>
</evidence>
<dbReference type="InterPro" id="IPR001789">
    <property type="entry name" value="Sig_transdc_resp-reg_receiver"/>
</dbReference>
<evidence type="ECO:0000259" key="2">
    <source>
        <dbReference type="PROSITE" id="PS50110"/>
    </source>
</evidence>
<keyword evidence="1" id="KW-0597">Phosphoprotein</keyword>
<name>A0A367QUQ7_9NOSO</name>
<dbReference type="Pfam" id="PF00072">
    <property type="entry name" value="Response_reg"/>
    <property type="match status" value="1"/>
</dbReference>
<dbReference type="InterPro" id="IPR052893">
    <property type="entry name" value="TCS_response_regulator"/>
</dbReference>
<accession>A0A367QUQ7</accession>
<keyword evidence="4" id="KW-1185">Reference proteome</keyword>
<dbReference type="SUPFAM" id="SSF52172">
    <property type="entry name" value="CheY-like"/>
    <property type="match status" value="1"/>
</dbReference>
<gene>
    <name evidence="3" type="ORF">A6770_25390</name>
</gene>
<organism evidence="3 4">
    <name type="scientific">Nostoc minutum NIES-26</name>
    <dbReference type="NCBI Taxonomy" id="1844469"/>
    <lineage>
        <taxon>Bacteria</taxon>
        <taxon>Bacillati</taxon>
        <taxon>Cyanobacteriota</taxon>
        <taxon>Cyanophyceae</taxon>
        <taxon>Nostocales</taxon>
        <taxon>Nostocaceae</taxon>
        <taxon>Nostoc</taxon>
    </lineage>
</organism>
<protein>
    <submittedName>
        <fullName evidence="3">Two-component system response regulator</fullName>
    </submittedName>
</protein>
<evidence type="ECO:0000313" key="3">
    <source>
        <dbReference type="EMBL" id="RCJ27679.1"/>
    </source>
</evidence>
<dbReference type="SMART" id="SM00448">
    <property type="entry name" value="REC"/>
    <property type="match status" value="1"/>
</dbReference>
<dbReference type="PANTHER" id="PTHR44520:SF2">
    <property type="entry name" value="RESPONSE REGULATOR RCP1"/>
    <property type="match status" value="1"/>
</dbReference>
<dbReference type="Proteomes" id="UP000252107">
    <property type="component" value="Unassembled WGS sequence"/>
</dbReference>
<dbReference type="AlphaFoldDB" id="A0A367QUQ7"/>
<dbReference type="PANTHER" id="PTHR44520">
    <property type="entry name" value="RESPONSE REGULATOR RCP1-RELATED"/>
    <property type="match status" value="1"/>
</dbReference>
<dbReference type="EMBL" id="LXQD01000303">
    <property type="protein sequence ID" value="RCJ27679.1"/>
    <property type="molecule type" value="Genomic_DNA"/>
</dbReference>
<dbReference type="Gene3D" id="3.40.50.2300">
    <property type="match status" value="1"/>
</dbReference>
<evidence type="ECO:0000256" key="1">
    <source>
        <dbReference type="PROSITE-ProRule" id="PRU00169"/>
    </source>
</evidence>
<comment type="caution">
    <text evidence="3">The sequence shown here is derived from an EMBL/GenBank/DDBJ whole genome shotgun (WGS) entry which is preliminary data.</text>
</comment>
<dbReference type="InterPro" id="IPR011006">
    <property type="entry name" value="CheY-like_superfamily"/>
</dbReference>
<proteinExistence type="predicted"/>
<dbReference type="GO" id="GO:0000160">
    <property type="term" value="P:phosphorelay signal transduction system"/>
    <property type="evidence" value="ECO:0007669"/>
    <property type="project" value="InterPro"/>
</dbReference>
<feature type="modified residue" description="4-aspartylphosphate" evidence="1">
    <location>
        <position position="69"/>
    </location>
</feature>
<dbReference type="CDD" id="cd17557">
    <property type="entry name" value="REC_Rcp-like"/>
    <property type="match status" value="1"/>
</dbReference>
<dbReference type="PROSITE" id="PS50110">
    <property type="entry name" value="RESPONSE_REGULATORY"/>
    <property type="match status" value="1"/>
</dbReference>
<feature type="domain" description="Response regulatory" evidence="2">
    <location>
        <begin position="8"/>
        <end position="136"/>
    </location>
</feature>